<feature type="signal peptide" evidence="1">
    <location>
        <begin position="1"/>
        <end position="21"/>
    </location>
</feature>
<dbReference type="Gene3D" id="2.40.360.20">
    <property type="match status" value="1"/>
</dbReference>
<dbReference type="PROSITE" id="PS51257">
    <property type="entry name" value="PROKAR_LIPOPROTEIN"/>
    <property type="match status" value="1"/>
</dbReference>
<dbReference type="OrthoDB" id="705385at2"/>
<comment type="caution">
    <text evidence="2">The sequence shown here is derived from an EMBL/GenBank/DDBJ whole genome shotgun (WGS) entry which is preliminary data.</text>
</comment>
<dbReference type="EMBL" id="QLMI01000007">
    <property type="protein sequence ID" value="RAK20716.1"/>
    <property type="molecule type" value="Genomic_DNA"/>
</dbReference>
<feature type="chain" id="PRO_5016431785" evidence="1">
    <location>
        <begin position="22"/>
        <end position="239"/>
    </location>
</feature>
<name>A0A327YKF3_9FLAO</name>
<dbReference type="RefSeq" id="WP_111567578.1">
    <property type="nucleotide sequence ID" value="NZ_QLMI01000007.1"/>
</dbReference>
<dbReference type="Proteomes" id="UP000249620">
    <property type="component" value="Unassembled WGS sequence"/>
</dbReference>
<organism evidence="2 3">
    <name type="scientific">Flavobacterium aquaticum</name>
    <dbReference type="NCBI Taxonomy" id="1236486"/>
    <lineage>
        <taxon>Bacteria</taxon>
        <taxon>Pseudomonadati</taxon>
        <taxon>Bacteroidota</taxon>
        <taxon>Flavobacteriia</taxon>
        <taxon>Flavobacteriales</taxon>
        <taxon>Flavobacteriaceae</taxon>
        <taxon>Flavobacterium</taxon>
    </lineage>
</organism>
<sequence length="239" mass="25557">MKTIKSIVTLFVLTLAFTTVSCDNEPVDPDLEIGGGGGGSSSGDYWPTAINNEWIMERDGVELDPIKIIGTGNFGGQTYYKFAPQSGSGSAVSGSATTWLNKNNGVYKLKTDDLVINAGGLTGTQTGYEYIVLKDNIAVGQTWNGSYTQTTSYTGIPSITLTINYTGTILAKNVTATVDGETYNDVIKVSFVQNTIMPGAPPSTINSEYWFAKNVGIIKSVTNSSGIIYESILIDYTLF</sequence>
<keyword evidence="3" id="KW-1185">Reference proteome</keyword>
<protein>
    <submittedName>
        <fullName evidence="2">Uncharacterized protein</fullName>
    </submittedName>
</protein>
<proteinExistence type="predicted"/>
<gene>
    <name evidence="2" type="ORF">B0I03_107137</name>
</gene>
<keyword evidence="1" id="KW-0732">Signal</keyword>
<evidence type="ECO:0000313" key="3">
    <source>
        <dbReference type="Proteomes" id="UP000249620"/>
    </source>
</evidence>
<evidence type="ECO:0000313" key="2">
    <source>
        <dbReference type="EMBL" id="RAK20716.1"/>
    </source>
</evidence>
<dbReference type="AlphaFoldDB" id="A0A327YKF3"/>
<reference evidence="2 3" key="1">
    <citation type="submission" date="2018-06" db="EMBL/GenBank/DDBJ databases">
        <title>Genomic Encyclopedia of Type Strains, Phase III (KMG-III): the genomes of soil and plant-associated and newly described type strains.</title>
        <authorList>
            <person name="Whitman W."/>
        </authorList>
    </citation>
    <scope>NUCLEOTIDE SEQUENCE [LARGE SCALE GENOMIC DNA]</scope>
    <source>
        <strain evidence="2 3">CGMCC 1.12398</strain>
    </source>
</reference>
<evidence type="ECO:0000256" key="1">
    <source>
        <dbReference type="SAM" id="SignalP"/>
    </source>
</evidence>
<accession>A0A327YKF3</accession>